<dbReference type="InterPro" id="IPR050500">
    <property type="entry name" value="Phos_Acetyltrans/Butyryltrans"/>
</dbReference>
<dbReference type="SUPFAM" id="SSF53659">
    <property type="entry name" value="Isocitrate/Isopropylmalate dehydrogenase-like"/>
    <property type="match status" value="1"/>
</dbReference>
<dbReference type="InterPro" id="IPR012147">
    <property type="entry name" value="P_Ac_Bu_trans"/>
</dbReference>
<keyword evidence="2 5" id="KW-0808">Transferase</keyword>
<accession>A0A2N1PKN8</accession>
<evidence type="ECO:0000259" key="4">
    <source>
        <dbReference type="Pfam" id="PF01515"/>
    </source>
</evidence>
<evidence type="ECO:0000313" key="6">
    <source>
        <dbReference type="Proteomes" id="UP000233256"/>
    </source>
</evidence>
<dbReference type="PIRSF" id="PIRSF000428">
    <property type="entry name" value="P_Ac_trans"/>
    <property type="match status" value="1"/>
</dbReference>
<dbReference type="GO" id="GO:0016746">
    <property type="term" value="F:acyltransferase activity"/>
    <property type="evidence" value="ECO:0007669"/>
    <property type="project" value="UniProtKB-KW"/>
</dbReference>
<dbReference type="Gene3D" id="3.40.718.10">
    <property type="entry name" value="Isopropylmalate Dehydrogenase"/>
    <property type="match status" value="1"/>
</dbReference>
<evidence type="ECO:0000256" key="3">
    <source>
        <dbReference type="ARBA" id="ARBA00023315"/>
    </source>
</evidence>
<comment type="similarity">
    <text evidence="1">Belongs to the phosphate acetyltransferase and butyryltransferase family.</text>
</comment>
<dbReference type="InterPro" id="IPR002505">
    <property type="entry name" value="PTA_PTB"/>
</dbReference>
<sequence>MRNFEDLFRIARDIETQTVAVAQAADDDVLKALREATDKNIVKPILFGDRTAIEQTASEAGISLEGFEICHVANPSMVGLEAVQAVKSGRAGIFMKGLISTKDFLRAVLNKESGIPSGNLLSHVAVIGSAMYDRLILLTDAAMNITPTLDEKSGIINNAVECARTLGVEKPRVAMVCAVETVNPKMQCTMDAAVLSKMSDRGQFRGCIIDGPLGLDNAVSLKAAEHKGIVSEVAGRADILVVPDIQAGNVGYKTLTYFSEAKIAAVIMGATAPVVLTSRADSAETKLYSLCLGAVMAHRARQ</sequence>
<organism evidence="5 6">
    <name type="scientific">Candidatus Wallbacteria bacterium HGW-Wallbacteria-1</name>
    <dbReference type="NCBI Taxonomy" id="2013854"/>
    <lineage>
        <taxon>Bacteria</taxon>
        <taxon>Candidatus Walliibacteriota</taxon>
    </lineage>
</organism>
<feature type="domain" description="Phosphate acetyl/butaryl transferase" evidence="4">
    <location>
        <begin position="11"/>
        <end position="72"/>
    </location>
</feature>
<dbReference type="NCBIfam" id="NF004472">
    <property type="entry name" value="PRK05805.1"/>
    <property type="match status" value="1"/>
</dbReference>
<dbReference type="NCBIfam" id="NF006045">
    <property type="entry name" value="PRK08190.1"/>
    <property type="match status" value="1"/>
</dbReference>
<reference evidence="5 6" key="1">
    <citation type="journal article" date="2017" name="ISME J.">
        <title>Potential for microbial H2 and metal transformations associated with novel bacteria and archaea in deep terrestrial subsurface sediments.</title>
        <authorList>
            <person name="Hernsdorf A.W."/>
            <person name="Amano Y."/>
            <person name="Miyakawa K."/>
            <person name="Ise K."/>
            <person name="Suzuki Y."/>
            <person name="Anantharaman K."/>
            <person name="Probst A."/>
            <person name="Burstein D."/>
            <person name="Thomas B.C."/>
            <person name="Banfield J.F."/>
        </authorList>
    </citation>
    <scope>NUCLEOTIDE SEQUENCE [LARGE SCALE GENOMIC DNA]</scope>
    <source>
        <strain evidence="5">HGW-Wallbacteria-1</strain>
    </source>
</reference>
<protein>
    <submittedName>
        <fullName evidence="5">Phosphate butyryltransferase</fullName>
    </submittedName>
</protein>
<dbReference type="Pfam" id="PF01515">
    <property type="entry name" value="PTA_PTB"/>
    <property type="match status" value="2"/>
</dbReference>
<dbReference type="AlphaFoldDB" id="A0A2N1PKN8"/>
<dbReference type="EMBL" id="PGXC01000031">
    <property type="protein sequence ID" value="PKK88917.1"/>
    <property type="molecule type" value="Genomic_DNA"/>
</dbReference>
<keyword evidence="3" id="KW-0012">Acyltransferase</keyword>
<feature type="domain" description="Phosphate acetyl/butaryl transferase" evidence="4">
    <location>
        <begin position="82"/>
        <end position="290"/>
    </location>
</feature>
<dbReference type="Proteomes" id="UP000233256">
    <property type="component" value="Unassembled WGS sequence"/>
</dbReference>
<proteinExistence type="inferred from homology"/>
<gene>
    <name evidence="5" type="ORF">CVV64_16840</name>
</gene>
<dbReference type="PANTHER" id="PTHR43356">
    <property type="entry name" value="PHOSPHATE ACETYLTRANSFERASE"/>
    <property type="match status" value="1"/>
</dbReference>
<dbReference type="PANTHER" id="PTHR43356:SF2">
    <property type="entry name" value="PHOSPHATE ACETYLTRANSFERASE"/>
    <property type="match status" value="1"/>
</dbReference>
<evidence type="ECO:0000256" key="1">
    <source>
        <dbReference type="ARBA" id="ARBA00005656"/>
    </source>
</evidence>
<comment type="caution">
    <text evidence="5">The sequence shown here is derived from an EMBL/GenBank/DDBJ whole genome shotgun (WGS) entry which is preliminary data.</text>
</comment>
<name>A0A2N1PKN8_9BACT</name>
<evidence type="ECO:0000256" key="2">
    <source>
        <dbReference type="ARBA" id="ARBA00022679"/>
    </source>
</evidence>
<evidence type="ECO:0000313" key="5">
    <source>
        <dbReference type="EMBL" id="PKK88917.1"/>
    </source>
</evidence>